<accession>A0A9P1JT95</accession>
<dbReference type="AlphaFoldDB" id="A0A9P1JT95"/>
<dbReference type="KEGG" id="abs:AZOBR_200061"/>
<evidence type="ECO:0000256" key="1">
    <source>
        <dbReference type="SAM" id="MobiDB-lite"/>
    </source>
</evidence>
<organism evidence="2 3">
    <name type="scientific">Azospirillum baldaniorum</name>
    <dbReference type="NCBI Taxonomy" id="1064539"/>
    <lineage>
        <taxon>Bacteria</taxon>
        <taxon>Pseudomonadati</taxon>
        <taxon>Pseudomonadota</taxon>
        <taxon>Alphaproteobacteria</taxon>
        <taxon>Rhodospirillales</taxon>
        <taxon>Azospirillaceae</taxon>
        <taxon>Azospirillum</taxon>
    </lineage>
</organism>
<proteinExistence type="predicted"/>
<dbReference type="Proteomes" id="UP000007319">
    <property type="component" value="Chromosome"/>
</dbReference>
<protein>
    <submittedName>
        <fullName evidence="2">Uncharacterized protein</fullName>
    </submittedName>
</protein>
<evidence type="ECO:0000313" key="2">
    <source>
        <dbReference type="EMBL" id="CCC99356.1"/>
    </source>
</evidence>
<gene>
    <name evidence="2" type="ORF">AZOBR_200061</name>
</gene>
<sequence>MTIWTNDLSGTVNRVGPDVSDAKVIPTGEGDPRWLSDVAADVGNLSTDKLDKDGDGSDVTAEAAGGTAPQRLSAKLGERLSVFDIAGVVADGVHDDSAALSLYLATTLRKPGPIYVPESAKVNLGSSVTFPPGWTLIGPGGHGKVSNARTDSFYNLGGQVKLASTASLRLINRNGLVGLLIIQAGLSLPVANYAAAMAFKAACAGTAVICADATAEVSDCDIVIADCMFIGFNLAISGTADRMTLKDLKVDSKSGILLSGQVDISRLRTLHVWPFVTVEAADGLTLEQINDVLTRDGYGFRFDDVAAPGGGNDWTDALGLFTYGHNPGYQFHNVSGLTLAFAKADYKNPLGADVRGFDFTGHCDVTLVSPTAVAQQTGVRIETTSGLVKILSGSFASVVDNIDRVTGHVMALGNSFHSGSGVGVRLRNCTHTANVAFNFGENIGALLYVDPALPTSRVTTYGNVGPVASTEDNRTVGALRLFTPGNIAEGIGAGVRFRGPVFSGEMSYGSVRPYLKSATTGSEAVSLRFASVSGGTETDRWELAYDGHLLPLQDNAYSLGSDTYRISKVAAALVSTSNLAYSGLVKVTANAQVDSGTAVTLAGVNAIQRVRLTGNATITLPTLTLSGSERCELLVELVQDGTGNRTVTWATQGSDTIDWDGSSVAPSIATTAGYETKIVFMRRAGSTVWQAAKVWQKGA</sequence>
<feature type="region of interest" description="Disordered" evidence="1">
    <location>
        <begin position="46"/>
        <end position="67"/>
    </location>
</feature>
<name>A0A9P1JT95_9PROT</name>
<reference evidence="2 3" key="1">
    <citation type="journal article" date="2011" name="PLoS Genet.">
        <title>Azospirillum genomes reveal transition of bacteria from aquatic to terrestrial environments.</title>
        <authorList>
            <person name="Wisniewski-Dye F."/>
            <person name="Borziak K."/>
            <person name="Khalsa-Moyers G."/>
            <person name="Alexandre G."/>
            <person name="Sukharnikov L.O."/>
            <person name="Wuichet K."/>
            <person name="Hurst G.B."/>
            <person name="McDonald W.H."/>
            <person name="Robertson J.S."/>
            <person name="Barbe V."/>
            <person name="Calteau A."/>
            <person name="Rouy Z."/>
            <person name="Mangenot S."/>
            <person name="Prigent-Combaret C."/>
            <person name="Normand P."/>
            <person name="Boyer M."/>
            <person name="Siguier P."/>
            <person name="Dessaux Y."/>
            <person name="Elmerich C."/>
            <person name="Condemine G."/>
            <person name="Krishnen G."/>
            <person name="Kennedy I."/>
            <person name="Paterson A.H."/>
            <person name="Gonzalez V."/>
            <person name="Mavingui P."/>
            <person name="Zhulin I.B."/>
        </authorList>
    </citation>
    <scope>NUCLEOTIDE SEQUENCE [LARGE SCALE GENOMIC DNA]</scope>
    <source>
        <strain evidence="2 3">Sp245</strain>
    </source>
</reference>
<dbReference type="EMBL" id="HE577327">
    <property type="protein sequence ID" value="CCC99356.1"/>
    <property type="molecule type" value="Genomic_DNA"/>
</dbReference>
<keyword evidence="3" id="KW-1185">Reference proteome</keyword>
<evidence type="ECO:0000313" key="3">
    <source>
        <dbReference type="Proteomes" id="UP000007319"/>
    </source>
</evidence>
<dbReference type="RefSeq" id="WP_014241529.1">
    <property type="nucleotide sequence ID" value="NC_016617.1"/>
</dbReference>